<proteinExistence type="predicted"/>
<organism evidence="1 2">
    <name type="scientific">Sphaerotilus natans subsp. natans DSM 6575</name>
    <dbReference type="NCBI Taxonomy" id="1286631"/>
    <lineage>
        <taxon>Bacteria</taxon>
        <taxon>Pseudomonadati</taxon>
        <taxon>Pseudomonadota</taxon>
        <taxon>Betaproteobacteria</taxon>
        <taxon>Burkholderiales</taxon>
        <taxon>Sphaerotilaceae</taxon>
        <taxon>Sphaerotilus</taxon>
    </lineage>
</organism>
<name>A0A059KNV1_9BURK</name>
<keyword evidence="2" id="KW-1185">Reference proteome</keyword>
<reference evidence="1 2" key="1">
    <citation type="journal article" date="2014" name="FEMS Microbiol. Ecol.">
        <title>Sphaerotilus natans encrusted with nanoball-shaped Fe(III) oxide minerals formed by nitrate-reducing mixotrophic Fe(II) oxidation.</title>
        <authorList>
            <person name="Park S."/>
            <person name="Kim D.H."/>
            <person name="Lee J.H."/>
            <person name="Hur H.G."/>
        </authorList>
    </citation>
    <scope>NUCLEOTIDE SEQUENCE [LARGE SCALE GENOMIC DNA]</scope>
    <source>
        <strain evidence="1 2">DSM 6575</strain>
    </source>
</reference>
<dbReference type="Proteomes" id="UP000026714">
    <property type="component" value="Unassembled WGS sequence"/>
</dbReference>
<evidence type="ECO:0000313" key="1">
    <source>
        <dbReference type="EMBL" id="KDB52909.1"/>
    </source>
</evidence>
<dbReference type="AlphaFoldDB" id="A0A059KNV1"/>
<sequence>MASLWAGPSTIATRRPVHELSGTVLTPASARLSRKNRSVLSSISQTISSSMRRFSASVSQTSCTDF</sequence>
<comment type="caution">
    <text evidence="1">The sequence shown here is derived from an EMBL/GenBank/DDBJ whole genome shotgun (WGS) entry which is preliminary data.</text>
</comment>
<dbReference type="EMBL" id="AZRA01000038">
    <property type="protein sequence ID" value="KDB52909.1"/>
    <property type="molecule type" value="Genomic_DNA"/>
</dbReference>
<protein>
    <submittedName>
        <fullName evidence="1">Uncharacterized protein</fullName>
    </submittedName>
</protein>
<accession>A0A059KNV1</accession>
<evidence type="ECO:0000313" key="2">
    <source>
        <dbReference type="Proteomes" id="UP000026714"/>
    </source>
</evidence>
<gene>
    <name evidence="1" type="ORF">X805_15130</name>
</gene>